<dbReference type="OrthoDB" id="198447at2157"/>
<accession>A0A554NA50</accession>
<feature type="domain" description="DICT" evidence="1">
    <location>
        <begin position="96"/>
        <end position="211"/>
    </location>
</feature>
<protein>
    <submittedName>
        <fullName evidence="2">Histidine kinase</fullName>
    </submittedName>
</protein>
<keyword evidence="2" id="KW-0418">Kinase</keyword>
<keyword evidence="2" id="KW-0808">Transferase</keyword>
<keyword evidence="3" id="KW-1185">Reference proteome</keyword>
<proteinExistence type="predicted"/>
<gene>
    <name evidence="2" type="ORF">DP107_08480</name>
</gene>
<evidence type="ECO:0000313" key="2">
    <source>
        <dbReference type="EMBL" id="TSD14277.1"/>
    </source>
</evidence>
<reference evidence="2 3" key="1">
    <citation type="submission" date="2018-06" db="EMBL/GenBank/DDBJ databases">
        <title>Natronomonas sp. F16-60 a new haloarchaeon isolated from a solar saltern of Isla Cristina, Huelva, Spain.</title>
        <authorList>
            <person name="Duran-Viseras A."/>
            <person name="Sanchez-Porro C."/>
            <person name="Ventosa A."/>
        </authorList>
    </citation>
    <scope>NUCLEOTIDE SEQUENCE [LARGE SCALE GENOMIC DNA]</scope>
    <source>
        <strain evidence="2 3">F16-60</strain>
    </source>
</reference>
<dbReference type="AlphaFoldDB" id="A0A554NA50"/>
<evidence type="ECO:0000259" key="1">
    <source>
        <dbReference type="Pfam" id="PF10069"/>
    </source>
</evidence>
<dbReference type="Proteomes" id="UP000319894">
    <property type="component" value="Unassembled WGS sequence"/>
</dbReference>
<sequence>MSLSELIAGVEDHEKSLTVFNTDTETVESVRDQFRDRNLSVRAERTESGRPGSFVVLSSEREGDEDEVVTATNVEDVLSAPAGTEPGLDDDVHHPILDHLDETMFTSYDTEQMVAASREMEDRAWRLGEGSVYAGFQRLSILSDQMDVYTRLAAQENLDVHAYAYPDASVPDHDTDLTIHVERTEEIAESWFVVYDGNGVDVNKCALLAEERDDRAFYGFWTYDPETVDWIVDYLESAYGRIEQ</sequence>
<dbReference type="PIRSF" id="PIRSF030471">
    <property type="entry name" value="STR_Vng0742h_prd"/>
    <property type="match status" value="1"/>
</dbReference>
<dbReference type="Pfam" id="PF10069">
    <property type="entry name" value="DICT"/>
    <property type="match status" value="1"/>
</dbReference>
<dbReference type="InParanoid" id="A0A554NA50"/>
<organism evidence="2 3">
    <name type="scientific">Haloglomus irregulare</name>
    <dbReference type="NCBI Taxonomy" id="2234134"/>
    <lineage>
        <taxon>Archaea</taxon>
        <taxon>Methanobacteriati</taxon>
        <taxon>Methanobacteriota</taxon>
        <taxon>Stenosarchaea group</taxon>
        <taxon>Halobacteria</taxon>
        <taxon>Halobacteriales</taxon>
        <taxon>Natronomonadaceae</taxon>
        <taxon>Haloglomus</taxon>
    </lineage>
</organism>
<dbReference type="InterPro" id="IPR019278">
    <property type="entry name" value="DICT_dom"/>
</dbReference>
<dbReference type="InterPro" id="IPR016954">
    <property type="entry name" value="Uncharacterised_Vng0742h"/>
</dbReference>
<name>A0A554NA50_9EURY</name>
<dbReference type="EMBL" id="QMDX01000004">
    <property type="protein sequence ID" value="TSD14277.1"/>
    <property type="molecule type" value="Genomic_DNA"/>
</dbReference>
<comment type="caution">
    <text evidence="2">The sequence shown here is derived from an EMBL/GenBank/DDBJ whole genome shotgun (WGS) entry which is preliminary data.</text>
</comment>
<dbReference type="GO" id="GO:0016301">
    <property type="term" value="F:kinase activity"/>
    <property type="evidence" value="ECO:0007669"/>
    <property type="project" value="UniProtKB-KW"/>
</dbReference>
<evidence type="ECO:0000313" key="3">
    <source>
        <dbReference type="Proteomes" id="UP000319894"/>
    </source>
</evidence>
<dbReference type="RefSeq" id="WP_144261724.1">
    <property type="nucleotide sequence ID" value="NZ_QMDX01000004.1"/>
</dbReference>